<name>A0A8J5V401_9ASCO</name>
<protein>
    <recommendedName>
        <fullName evidence="1">F-box domain-containing protein</fullName>
    </recommendedName>
</protein>
<dbReference type="AlphaFoldDB" id="A0A8J5V401"/>
<dbReference type="GeneID" id="73468423"/>
<keyword evidence="3" id="KW-1185">Reference proteome</keyword>
<dbReference type="PROSITE" id="PS50181">
    <property type="entry name" value="FBOX"/>
    <property type="match status" value="1"/>
</dbReference>
<gene>
    <name evidence="2" type="ORF">J8A68_001622</name>
</gene>
<dbReference type="InterPro" id="IPR001810">
    <property type="entry name" value="F-box_dom"/>
</dbReference>
<dbReference type="RefSeq" id="XP_049265096.1">
    <property type="nucleotide sequence ID" value="XM_049405294.1"/>
</dbReference>
<evidence type="ECO:0000313" key="3">
    <source>
        <dbReference type="Proteomes" id="UP000694255"/>
    </source>
</evidence>
<sequence length="502" mass="58419">MLQKLPVEILDLIVENIHHQDVLHLSQTNKTLYRWLHPKLYHGNVMDRAPTRYSIMEQTDNLNEIIKMNNDRLQPEGGSRIPLGSISSIYGLKLFFKNLVENPEYCKYIKGLIFNGNSPDVPDLEIYGYLRQCIPLMSELRVFHWYKQGMKLPGDLFSENHRLEELRGYFDFSCNKHSQNLLSLELCDVNDLTDLKNISMDSLKKLSIGSKQKSINLSTMLQATSKQMKLKELALKNIDLCHDDVTRLSPITDWNMLQSLTIDDCSDSRFDMNTHSISKSFLSGLKPYVQSLKQLNLALNDFQDSHHLFSFLQDMTLSKLNIEVDHNVNHNISFFTSTLLSCLNPDALTHLEFKVRFGRSSSSSKDKMFDIYSLNKLREFTKLQFLQLPIIESDITNLLAFIPKNVECISFSCKEDESEQQFSSISSLIHPEYWQLATINVISRDEKENFPEIINKYQQKLPKLKWVNFNKNNNEYTYEINNKSSIYRESLSFKTIIRTLHP</sequence>
<dbReference type="OrthoDB" id="3162794at2759"/>
<dbReference type="EMBL" id="JAGSYN010000062">
    <property type="protein sequence ID" value="KAG7664864.1"/>
    <property type="molecule type" value="Genomic_DNA"/>
</dbReference>
<evidence type="ECO:0000313" key="2">
    <source>
        <dbReference type="EMBL" id="KAG7664864.1"/>
    </source>
</evidence>
<feature type="domain" description="F-box" evidence="1">
    <location>
        <begin position="1"/>
        <end position="49"/>
    </location>
</feature>
<evidence type="ECO:0000259" key="1">
    <source>
        <dbReference type="PROSITE" id="PS50181"/>
    </source>
</evidence>
<reference evidence="2 3" key="1">
    <citation type="journal article" date="2021" name="DNA Res.">
        <title>Genome analysis of Candida subhashii reveals its hybrid nature and dual mitochondrial genome conformations.</title>
        <authorList>
            <person name="Mixao V."/>
            <person name="Hegedusova E."/>
            <person name="Saus E."/>
            <person name="Pryszcz L.P."/>
            <person name="Cillingova A."/>
            <person name="Nosek J."/>
            <person name="Gabaldon T."/>
        </authorList>
    </citation>
    <scope>NUCLEOTIDE SEQUENCE [LARGE SCALE GENOMIC DNA]</scope>
    <source>
        <strain evidence="2 3">CBS 10753</strain>
    </source>
</reference>
<proteinExistence type="predicted"/>
<dbReference type="CDD" id="cd09917">
    <property type="entry name" value="F-box_SF"/>
    <property type="match status" value="1"/>
</dbReference>
<organism evidence="2 3">
    <name type="scientific">[Candida] subhashii</name>
    <dbReference type="NCBI Taxonomy" id="561895"/>
    <lineage>
        <taxon>Eukaryota</taxon>
        <taxon>Fungi</taxon>
        <taxon>Dikarya</taxon>
        <taxon>Ascomycota</taxon>
        <taxon>Saccharomycotina</taxon>
        <taxon>Pichiomycetes</taxon>
        <taxon>Debaryomycetaceae</taxon>
        <taxon>Spathaspora</taxon>
    </lineage>
</organism>
<accession>A0A8J5V401</accession>
<comment type="caution">
    <text evidence="2">The sequence shown here is derived from an EMBL/GenBank/DDBJ whole genome shotgun (WGS) entry which is preliminary data.</text>
</comment>
<dbReference type="Proteomes" id="UP000694255">
    <property type="component" value="Unassembled WGS sequence"/>
</dbReference>